<name>A0ABT6ARN5_9BURK</name>
<keyword evidence="2" id="KW-1185">Reference proteome</keyword>
<dbReference type="RefSeq" id="WP_276265846.1">
    <property type="nucleotide sequence ID" value="NZ_JARJLM010000315.1"/>
</dbReference>
<evidence type="ECO:0000313" key="2">
    <source>
        <dbReference type="Proteomes" id="UP001216674"/>
    </source>
</evidence>
<dbReference type="EMBL" id="JARJLM010000315">
    <property type="protein sequence ID" value="MDF3834912.1"/>
    <property type="molecule type" value="Genomic_DNA"/>
</dbReference>
<evidence type="ECO:0000313" key="1">
    <source>
        <dbReference type="EMBL" id="MDF3834912.1"/>
    </source>
</evidence>
<organism evidence="1 2">
    <name type="scientific">Cupriavidus basilensis</name>
    <dbReference type="NCBI Taxonomy" id="68895"/>
    <lineage>
        <taxon>Bacteria</taxon>
        <taxon>Pseudomonadati</taxon>
        <taxon>Pseudomonadota</taxon>
        <taxon>Betaproteobacteria</taxon>
        <taxon>Burkholderiales</taxon>
        <taxon>Burkholderiaceae</taxon>
        <taxon>Cupriavidus</taxon>
    </lineage>
</organism>
<protein>
    <submittedName>
        <fullName evidence="1">Uncharacterized protein</fullName>
    </submittedName>
</protein>
<gene>
    <name evidence="1" type="ORF">P3W85_18390</name>
</gene>
<accession>A0ABT6ARN5</accession>
<sequence>MSIYSIMGVINRLVTAIFTTFSKPARRQRYALQFKQGIVALILALRIEDESGNVISPYGEFESEECRQCHASA</sequence>
<comment type="caution">
    <text evidence="1">The sequence shown here is derived from an EMBL/GenBank/DDBJ whole genome shotgun (WGS) entry which is preliminary data.</text>
</comment>
<reference evidence="1 2" key="1">
    <citation type="submission" date="2023-03" db="EMBL/GenBank/DDBJ databases">
        <title>Draft assemblies of triclosan tolerant bacteria isolated from returned activated sludge.</title>
        <authorList>
            <person name="Van Hamelsveld S."/>
        </authorList>
    </citation>
    <scope>NUCLEOTIDE SEQUENCE [LARGE SCALE GENOMIC DNA]</scope>
    <source>
        <strain evidence="1 2">GW210010_S58</strain>
    </source>
</reference>
<dbReference type="Proteomes" id="UP001216674">
    <property type="component" value="Unassembled WGS sequence"/>
</dbReference>
<proteinExistence type="predicted"/>